<evidence type="ECO:0000256" key="1">
    <source>
        <dbReference type="ARBA" id="ARBA00004305"/>
    </source>
</evidence>
<evidence type="ECO:0000256" key="13">
    <source>
        <dbReference type="SAM" id="SignalP"/>
    </source>
</evidence>
<dbReference type="InterPro" id="IPR045864">
    <property type="entry name" value="aa-tRNA-synth_II/BPL/LPL"/>
</dbReference>
<feature type="chain" id="PRO_5013017925" description="phenylalanine--tRNA ligase" evidence="13">
    <location>
        <begin position="20"/>
        <end position="550"/>
    </location>
</feature>
<evidence type="ECO:0000313" key="15">
    <source>
        <dbReference type="EMBL" id="CRH02747.1"/>
    </source>
</evidence>
<keyword evidence="16" id="KW-1185">Reference proteome</keyword>
<evidence type="ECO:0000313" key="16">
    <source>
        <dbReference type="Proteomes" id="UP000220158"/>
    </source>
</evidence>
<dbReference type="GO" id="GO:0006432">
    <property type="term" value="P:phenylalanyl-tRNA aminoacylation"/>
    <property type="evidence" value="ECO:0007669"/>
    <property type="project" value="TreeGrafter"/>
</dbReference>
<dbReference type="GO" id="GO:0004826">
    <property type="term" value="F:phenylalanine-tRNA ligase activity"/>
    <property type="evidence" value="ECO:0007669"/>
    <property type="project" value="UniProtKB-EC"/>
</dbReference>
<sequence length="550" mass="66172">MYFFFCTFLIFVLIELSNNYKNFHLSKIELIKLNNKYHIKDDIINYNRFKYVYNIKNHPIHDVTNEILNFLKKKISFYLVYNKCPLYDSNLCFNDILIKNTNETTSKKNNFYFSNSFLFIPQATSLFPFIYQLLNNKELTKTENINIYEKTSNYSFQRSYEKKNIDIHNKKICKESNNKNIKQENSDIYYNRIDNYNINNSSEANNIGNTNLNLIDFNSDNFCIISSIFRKDNIDKLHFPFFNQIDIYIKIKNELINNKKQLIYILCELLLYLFNKKYKWRIKEDSFDFTNDSLQAEVFYNNKWVEILGSGILKKKIIFKKNKKHDIHDYLAIGLGLDRIAMIKFGIERIRDLYLYISNIENVPINKATKDNLNNEINYNIIKNFKDNKYLNENLKNKLNDDIKNYKLLKGENILSESPKKEGIKLRDELLGPMKKALNENKEALYFINLYNVKNEERDLSFYSNLEWNNEKFIKNIFDFKNIKNTSFLKKVFLFDIFVNKELNKTSYSYKFIYVATTNIKEQHIFKNYVKELHEEIIKKILNIYDIIIR</sequence>
<dbReference type="PROSITE" id="PS50862">
    <property type="entry name" value="AA_TRNA_LIGASE_II"/>
    <property type="match status" value="1"/>
</dbReference>
<dbReference type="Pfam" id="PF01409">
    <property type="entry name" value="tRNA-synt_2d"/>
    <property type="match status" value="1"/>
</dbReference>
<feature type="signal peptide" evidence="13">
    <location>
        <begin position="1"/>
        <end position="19"/>
    </location>
</feature>
<keyword evidence="9" id="KW-0496">Mitochondrion</keyword>
<dbReference type="RefSeq" id="XP_028535267.1">
    <property type="nucleotide sequence ID" value="XM_028679566.1"/>
</dbReference>
<dbReference type="SUPFAM" id="SSF55681">
    <property type="entry name" value="Class II aaRS and biotin synthetases"/>
    <property type="match status" value="1"/>
</dbReference>
<keyword evidence="10" id="KW-0030">Aminoacyl-tRNA synthetase</keyword>
<keyword evidence="6" id="KW-0067">ATP-binding</keyword>
<accession>A0A1J1HBG4</accession>
<evidence type="ECO:0000256" key="8">
    <source>
        <dbReference type="ARBA" id="ARBA00022946"/>
    </source>
</evidence>
<evidence type="ECO:0000256" key="2">
    <source>
        <dbReference type="ARBA" id="ARBA00008226"/>
    </source>
</evidence>
<dbReference type="SMART" id="SM00896">
    <property type="entry name" value="FDX-ACB"/>
    <property type="match status" value="1"/>
</dbReference>
<dbReference type="Proteomes" id="UP000220158">
    <property type="component" value="Chromosome 14"/>
</dbReference>
<proteinExistence type="inferred from homology"/>
<evidence type="ECO:0000259" key="14">
    <source>
        <dbReference type="PROSITE" id="PS50862"/>
    </source>
</evidence>
<dbReference type="VEuPathDB" id="PlasmoDB:PRELSG_1448100"/>
<protein>
    <recommendedName>
        <fullName evidence="3">phenylalanine--tRNA ligase</fullName>
        <ecNumber evidence="3">6.1.1.20</ecNumber>
    </recommendedName>
    <alternativeName>
        <fullName evidence="11">Phenylalanyl-tRNA synthetase</fullName>
    </alternativeName>
</protein>
<evidence type="ECO:0000256" key="10">
    <source>
        <dbReference type="ARBA" id="ARBA00023146"/>
    </source>
</evidence>
<dbReference type="OrthoDB" id="4457at2759"/>
<dbReference type="GeneID" id="39738913"/>
<dbReference type="SUPFAM" id="SSF54991">
    <property type="entry name" value="Anticodon-binding domain of PheRS"/>
    <property type="match status" value="1"/>
</dbReference>
<dbReference type="GO" id="GO:0005759">
    <property type="term" value="C:mitochondrial matrix"/>
    <property type="evidence" value="ECO:0007669"/>
    <property type="project" value="UniProtKB-SubCell"/>
</dbReference>
<dbReference type="GO" id="GO:0005524">
    <property type="term" value="F:ATP binding"/>
    <property type="evidence" value="ECO:0007669"/>
    <property type="project" value="UniProtKB-KW"/>
</dbReference>
<dbReference type="EMBL" id="LN835309">
    <property type="protein sequence ID" value="CRH02747.1"/>
    <property type="molecule type" value="Genomic_DNA"/>
</dbReference>
<evidence type="ECO:0000256" key="9">
    <source>
        <dbReference type="ARBA" id="ARBA00023128"/>
    </source>
</evidence>
<evidence type="ECO:0000256" key="11">
    <source>
        <dbReference type="ARBA" id="ARBA00031194"/>
    </source>
</evidence>
<keyword evidence="4 15" id="KW-0436">Ligase</keyword>
<dbReference type="PANTHER" id="PTHR11538:SF41">
    <property type="entry name" value="PHENYLALANINE--TRNA LIGASE, MITOCHONDRIAL"/>
    <property type="match status" value="1"/>
</dbReference>
<gene>
    <name evidence="15" type="ORF">PRELSG_1448100</name>
</gene>
<dbReference type="PANTHER" id="PTHR11538">
    <property type="entry name" value="PHENYLALANYL-TRNA SYNTHETASE"/>
    <property type="match status" value="1"/>
</dbReference>
<keyword evidence="7" id="KW-0648">Protein biosynthesis</keyword>
<evidence type="ECO:0000256" key="6">
    <source>
        <dbReference type="ARBA" id="ARBA00022840"/>
    </source>
</evidence>
<keyword evidence="8" id="KW-0809">Transit peptide</keyword>
<dbReference type="InterPro" id="IPR005121">
    <property type="entry name" value="Fdx_antiC-bd"/>
</dbReference>
<comment type="subcellular location">
    <subcellularLocation>
        <location evidence="1">Mitochondrion matrix</location>
    </subcellularLocation>
</comment>
<dbReference type="KEGG" id="prel:PRELSG_1448100"/>
<feature type="domain" description="Aminoacyl-transfer RNA synthetases class-II family profile" evidence="14">
    <location>
        <begin position="225"/>
        <end position="364"/>
    </location>
</feature>
<dbReference type="GO" id="GO:0000049">
    <property type="term" value="F:tRNA binding"/>
    <property type="evidence" value="ECO:0007669"/>
    <property type="project" value="InterPro"/>
</dbReference>
<dbReference type="EC" id="6.1.1.20" evidence="3"/>
<evidence type="ECO:0000256" key="12">
    <source>
        <dbReference type="ARBA" id="ARBA00049255"/>
    </source>
</evidence>
<comment type="similarity">
    <text evidence="2">Belongs to the class-II aminoacyl-tRNA synthetase family.</text>
</comment>
<name>A0A1J1HBG4_PLARL</name>
<evidence type="ECO:0000256" key="7">
    <source>
        <dbReference type="ARBA" id="ARBA00022917"/>
    </source>
</evidence>
<dbReference type="InterPro" id="IPR002319">
    <property type="entry name" value="Phenylalanyl-tRNA_Synthase"/>
</dbReference>
<dbReference type="Gene3D" id="3.30.930.10">
    <property type="entry name" value="Bira Bifunctional Protein, Domain 2"/>
    <property type="match status" value="1"/>
</dbReference>
<comment type="catalytic activity">
    <reaction evidence="12">
        <text>tRNA(Phe) + L-phenylalanine + ATP = L-phenylalanyl-tRNA(Phe) + AMP + diphosphate + H(+)</text>
        <dbReference type="Rhea" id="RHEA:19413"/>
        <dbReference type="Rhea" id="RHEA-COMP:9668"/>
        <dbReference type="Rhea" id="RHEA-COMP:9699"/>
        <dbReference type="ChEBI" id="CHEBI:15378"/>
        <dbReference type="ChEBI" id="CHEBI:30616"/>
        <dbReference type="ChEBI" id="CHEBI:33019"/>
        <dbReference type="ChEBI" id="CHEBI:58095"/>
        <dbReference type="ChEBI" id="CHEBI:78442"/>
        <dbReference type="ChEBI" id="CHEBI:78531"/>
        <dbReference type="ChEBI" id="CHEBI:456215"/>
        <dbReference type="EC" id="6.1.1.20"/>
    </reaction>
</comment>
<dbReference type="AlphaFoldDB" id="A0A1J1HBG4"/>
<evidence type="ECO:0000256" key="5">
    <source>
        <dbReference type="ARBA" id="ARBA00022741"/>
    </source>
</evidence>
<evidence type="ECO:0000256" key="4">
    <source>
        <dbReference type="ARBA" id="ARBA00022598"/>
    </source>
</evidence>
<dbReference type="OMA" id="IKNHPIH"/>
<dbReference type="InterPro" id="IPR006195">
    <property type="entry name" value="aa-tRNA-synth_II"/>
</dbReference>
<reference evidence="15 16" key="1">
    <citation type="submission" date="2015-04" db="EMBL/GenBank/DDBJ databases">
        <authorList>
            <consortium name="Pathogen Informatics"/>
        </authorList>
    </citation>
    <scope>NUCLEOTIDE SEQUENCE [LARGE SCALE GENOMIC DNA]</scope>
    <source>
        <strain evidence="15 16">SGS1</strain>
    </source>
</reference>
<keyword evidence="13" id="KW-0732">Signal</keyword>
<organism evidence="15 16">
    <name type="scientific">Plasmodium relictum</name>
    <dbReference type="NCBI Taxonomy" id="85471"/>
    <lineage>
        <taxon>Eukaryota</taxon>
        <taxon>Sar</taxon>
        <taxon>Alveolata</taxon>
        <taxon>Apicomplexa</taxon>
        <taxon>Aconoidasida</taxon>
        <taxon>Haemosporida</taxon>
        <taxon>Plasmodiidae</taxon>
        <taxon>Plasmodium</taxon>
        <taxon>Plasmodium (Haemamoeba)</taxon>
    </lineage>
</organism>
<dbReference type="Gene3D" id="3.30.70.380">
    <property type="entry name" value="Ferrodoxin-fold anticodon-binding domain"/>
    <property type="match status" value="1"/>
</dbReference>
<evidence type="ECO:0000256" key="3">
    <source>
        <dbReference type="ARBA" id="ARBA00012814"/>
    </source>
</evidence>
<dbReference type="InterPro" id="IPR036690">
    <property type="entry name" value="Fdx_antiC-bd_sf"/>
</dbReference>
<keyword evidence="5" id="KW-0547">Nucleotide-binding</keyword>